<dbReference type="FunFam" id="3.30.420.10:FF:000003">
    <property type="entry name" value="Oligoribonuclease"/>
    <property type="match status" value="1"/>
</dbReference>
<dbReference type="SUPFAM" id="SSF53098">
    <property type="entry name" value="Ribonuclease H-like"/>
    <property type="match status" value="1"/>
</dbReference>
<evidence type="ECO:0000256" key="5">
    <source>
        <dbReference type="ARBA" id="ARBA00072681"/>
    </source>
</evidence>
<dbReference type="AlphaFoldDB" id="A0AAW2H038"/>
<dbReference type="EMBL" id="JADYXP020000001">
    <property type="protein sequence ID" value="KAL0132747.1"/>
    <property type="molecule type" value="Genomic_DNA"/>
</dbReference>
<comment type="similarity">
    <text evidence="1">Belongs to the oligoribonuclease family.</text>
</comment>
<feature type="domain" description="Exonuclease" evidence="6">
    <location>
        <begin position="24"/>
        <end position="198"/>
    </location>
</feature>
<sequence length="199" mass="23527">MQKCLRPLLLDSINKMSSYHSNSHIVWIDMEMTGLDVNVHHILEIACIITDKKLNVVSNELNIVIHQSDTILENMNDWCKVNHLKTGLIEESRSSKISLEEAEKMVLQLLKKHIPEKSCPLAGNSVYMDRFFLYKYMPLVNEYLHYRIIDVSTIKEIARRWNVYVHNSLPRKKLNHRALDDIKESINEMKHYKKTFFKF</sequence>
<comment type="caution">
    <text evidence="7">The sequence shown here is derived from an EMBL/GenBank/DDBJ whole genome shotgun (WGS) entry which is preliminary data.</text>
</comment>
<evidence type="ECO:0000259" key="6">
    <source>
        <dbReference type="SMART" id="SM00479"/>
    </source>
</evidence>
<dbReference type="Pfam" id="PF00929">
    <property type="entry name" value="RNase_T"/>
    <property type="match status" value="1"/>
</dbReference>
<dbReference type="NCBIfam" id="NF003765">
    <property type="entry name" value="PRK05359.1"/>
    <property type="match status" value="1"/>
</dbReference>
<protein>
    <recommendedName>
        <fullName evidence="5">Probable oligoribonuclease</fullName>
    </recommendedName>
</protein>
<evidence type="ECO:0000313" key="8">
    <source>
        <dbReference type="Proteomes" id="UP001430953"/>
    </source>
</evidence>
<keyword evidence="3" id="KW-0378">Hydrolase</keyword>
<dbReference type="CDD" id="cd06135">
    <property type="entry name" value="Orn"/>
    <property type="match status" value="1"/>
</dbReference>
<accession>A0AAW2H038</accession>
<evidence type="ECO:0000256" key="4">
    <source>
        <dbReference type="ARBA" id="ARBA00022839"/>
    </source>
</evidence>
<proteinExistence type="inferred from homology"/>
<dbReference type="SMART" id="SM00479">
    <property type="entry name" value="EXOIII"/>
    <property type="match status" value="1"/>
</dbReference>
<dbReference type="GO" id="GO:0005739">
    <property type="term" value="C:mitochondrion"/>
    <property type="evidence" value="ECO:0007669"/>
    <property type="project" value="TreeGrafter"/>
</dbReference>
<dbReference type="GO" id="GO:0003676">
    <property type="term" value="F:nucleic acid binding"/>
    <property type="evidence" value="ECO:0007669"/>
    <property type="project" value="InterPro"/>
</dbReference>
<evidence type="ECO:0000256" key="3">
    <source>
        <dbReference type="ARBA" id="ARBA00022801"/>
    </source>
</evidence>
<keyword evidence="4" id="KW-0269">Exonuclease</keyword>
<keyword evidence="8" id="KW-1185">Reference proteome</keyword>
<gene>
    <name evidence="7" type="ORF">PUN28_000466</name>
</gene>
<dbReference type="InterPro" id="IPR036397">
    <property type="entry name" value="RNaseH_sf"/>
</dbReference>
<organism evidence="7 8">
    <name type="scientific">Cardiocondyla obscurior</name>
    <dbReference type="NCBI Taxonomy" id="286306"/>
    <lineage>
        <taxon>Eukaryota</taxon>
        <taxon>Metazoa</taxon>
        <taxon>Ecdysozoa</taxon>
        <taxon>Arthropoda</taxon>
        <taxon>Hexapoda</taxon>
        <taxon>Insecta</taxon>
        <taxon>Pterygota</taxon>
        <taxon>Neoptera</taxon>
        <taxon>Endopterygota</taxon>
        <taxon>Hymenoptera</taxon>
        <taxon>Apocrita</taxon>
        <taxon>Aculeata</taxon>
        <taxon>Formicoidea</taxon>
        <taxon>Formicidae</taxon>
        <taxon>Myrmicinae</taxon>
        <taxon>Cardiocondyla</taxon>
    </lineage>
</organism>
<dbReference type="InterPro" id="IPR013520">
    <property type="entry name" value="Ribonucl_H"/>
</dbReference>
<dbReference type="Gene3D" id="3.30.420.10">
    <property type="entry name" value="Ribonuclease H-like superfamily/Ribonuclease H"/>
    <property type="match status" value="1"/>
</dbReference>
<dbReference type="InterPro" id="IPR022894">
    <property type="entry name" value="Oligoribonuclease"/>
</dbReference>
<evidence type="ECO:0000313" key="7">
    <source>
        <dbReference type="EMBL" id="KAL0132747.1"/>
    </source>
</evidence>
<keyword evidence="2" id="KW-0540">Nuclease</keyword>
<evidence type="ECO:0000256" key="1">
    <source>
        <dbReference type="ARBA" id="ARBA00009921"/>
    </source>
</evidence>
<dbReference type="InterPro" id="IPR012337">
    <property type="entry name" value="RNaseH-like_sf"/>
</dbReference>
<name>A0AAW2H038_9HYME</name>
<dbReference type="Proteomes" id="UP001430953">
    <property type="component" value="Unassembled WGS sequence"/>
</dbReference>
<dbReference type="PANTHER" id="PTHR11046">
    <property type="entry name" value="OLIGORIBONUCLEASE, MITOCHONDRIAL"/>
    <property type="match status" value="1"/>
</dbReference>
<reference evidence="7 8" key="1">
    <citation type="submission" date="2023-03" db="EMBL/GenBank/DDBJ databases">
        <title>High recombination rates correlate with genetic variation in Cardiocondyla obscurior ants.</title>
        <authorList>
            <person name="Errbii M."/>
        </authorList>
    </citation>
    <scope>NUCLEOTIDE SEQUENCE [LARGE SCALE GENOMIC DNA]</scope>
    <source>
        <strain evidence="7">Alpha-2009</strain>
        <tissue evidence="7">Whole body</tissue>
    </source>
</reference>
<evidence type="ECO:0000256" key="2">
    <source>
        <dbReference type="ARBA" id="ARBA00022722"/>
    </source>
</evidence>
<dbReference type="PANTHER" id="PTHR11046:SF0">
    <property type="entry name" value="OLIGORIBONUCLEASE, MITOCHONDRIAL"/>
    <property type="match status" value="1"/>
</dbReference>
<dbReference type="GO" id="GO:0000175">
    <property type="term" value="F:3'-5'-RNA exonuclease activity"/>
    <property type="evidence" value="ECO:0007669"/>
    <property type="project" value="InterPro"/>
</dbReference>